<feature type="non-terminal residue" evidence="2">
    <location>
        <position position="1"/>
    </location>
</feature>
<accession>A0A7J6UX57</accession>
<feature type="compositionally biased region" description="Basic and acidic residues" evidence="1">
    <location>
        <begin position="216"/>
        <end position="226"/>
    </location>
</feature>
<dbReference type="AlphaFoldDB" id="A0A7J6UX57"/>
<gene>
    <name evidence="2" type="ORF">FRX31_033643</name>
</gene>
<sequence length="283" mass="31256">MKNKKKSRSSVPENSSGAPPPPPPLPYHFIPPPPIPFYHPPPPPWSAYPGVWQIPPPGPLPPGFSMTLPPPLPVSSSQNVTSSSSGAPIAHPPQFGLWPPPGVFTSPPMVMCPTSVQGSVIVPTTTQNSGMPSISGQTPTVIEPSENHQQPPPPFRRRPVTQRSIAQDCAVDSAQEVPKREGRSARQTKSKKHNDVKQIISPVQHRPEPDVFDGQKSLRQDRRRDEEADEDFMTMYTSAGSTSKNPLEEQAARVFTRNMFTMFSHEFYESSGFIMRKINEEKT</sequence>
<protein>
    <submittedName>
        <fullName evidence="2">Uncharacterized protein</fullName>
    </submittedName>
</protein>
<feature type="compositionally biased region" description="Pro residues" evidence="1">
    <location>
        <begin position="58"/>
        <end position="73"/>
    </location>
</feature>
<evidence type="ECO:0000313" key="3">
    <source>
        <dbReference type="Proteomes" id="UP000554482"/>
    </source>
</evidence>
<evidence type="ECO:0000256" key="1">
    <source>
        <dbReference type="SAM" id="MobiDB-lite"/>
    </source>
</evidence>
<dbReference type="EMBL" id="JABWDY010042261">
    <property type="protein sequence ID" value="KAF5176770.1"/>
    <property type="molecule type" value="Genomic_DNA"/>
</dbReference>
<feature type="region of interest" description="Disordered" evidence="1">
    <location>
        <begin position="1"/>
        <end position="25"/>
    </location>
</feature>
<evidence type="ECO:0000313" key="2">
    <source>
        <dbReference type="EMBL" id="KAF5176770.1"/>
    </source>
</evidence>
<feature type="compositionally biased region" description="Low complexity" evidence="1">
    <location>
        <begin position="75"/>
        <end position="85"/>
    </location>
</feature>
<organism evidence="2 3">
    <name type="scientific">Thalictrum thalictroides</name>
    <name type="common">Rue-anemone</name>
    <name type="synonym">Anemone thalictroides</name>
    <dbReference type="NCBI Taxonomy" id="46969"/>
    <lineage>
        <taxon>Eukaryota</taxon>
        <taxon>Viridiplantae</taxon>
        <taxon>Streptophyta</taxon>
        <taxon>Embryophyta</taxon>
        <taxon>Tracheophyta</taxon>
        <taxon>Spermatophyta</taxon>
        <taxon>Magnoliopsida</taxon>
        <taxon>Ranunculales</taxon>
        <taxon>Ranunculaceae</taxon>
        <taxon>Thalictroideae</taxon>
        <taxon>Thalictrum</taxon>
    </lineage>
</organism>
<dbReference type="Proteomes" id="UP000554482">
    <property type="component" value="Unassembled WGS sequence"/>
</dbReference>
<feature type="region of interest" description="Disordered" evidence="1">
    <location>
        <begin position="58"/>
        <end position="93"/>
    </location>
</feature>
<keyword evidence="3" id="KW-1185">Reference proteome</keyword>
<feature type="region of interest" description="Disordered" evidence="1">
    <location>
        <begin position="124"/>
        <end position="229"/>
    </location>
</feature>
<proteinExistence type="predicted"/>
<comment type="caution">
    <text evidence="2">The sequence shown here is derived from an EMBL/GenBank/DDBJ whole genome shotgun (WGS) entry which is preliminary data.</text>
</comment>
<feature type="compositionally biased region" description="Polar residues" evidence="1">
    <location>
        <begin position="124"/>
        <end position="140"/>
    </location>
</feature>
<reference evidence="2 3" key="1">
    <citation type="submission" date="2020-06" db="EMBL/GenBank/DDBJ databases">
        <title>Transcriptomic and genomic resources for Thalictrum thalictroides and T. hernandezii: Facilitating candidate gene discovery in an emerging model plant lineage.</title>
        <authorList>
            <person name="Arias T."/>
            <person name="Riano-Pachon D.M."/>
            <person name="Di Stilio V.S."/>
        </authorList>
    </citation>
    <scope>NUCLEOTIDE SEQUENCE [LARGE SCALE GENOMIC DNA]</scope>
    <source>
        <strain evidence="3">cv. WT478/WT964</strain>
        <tissue evidence="2">Leaves</tissue>
    </source>
</reference>
<name>A0A7J6UX57_THATH</name>